<evidence type="ECO:0000313" key="9">
    <source>
        <dbReference type="Proteomes" id="UP000467700"/>
    </source>
</evidence>
<proteinExistence type="inferred from homology"/>
<feature type="transmembrane region" description="Helical" evidence="7">
    <location>
        <begin position="98"/>
        <end position="115"/>
    </location>
</feature>
<dbReference type="GO" id="GO:0012505">
    <property type="term" value="C:endomembrane system"/>
    <property type="evidence" value="ECO:0007669"/>
    <property type="project" value="UniProtKB-SubCell"/>
</dbReference>
<dbReference type="Proteomes" id="UP000467700">
    <property type="component" value="Unassembled WGS sequence"/>
</dbReference>
<dbReference type="GO" id="GO:0022857">
    <property type="term" value="F:transmembrane transporter activity"/>
    <property type="evidence" value="ECO:0007669"/>
    <property type="project" value="InterPro"/>
</dbReference>
<evidence type="ECO:0000256" key="5">
    <source>
        <dbReference type="ARBA" id="ARBA00022989"/>
    </source>
</evidence>
<accession>A0A8S0WG56</accession>
<feature type="transmembrane region" description="Helical" evidence="7">
    <location>
        <begin position="230"/>
        <end position="251"/>
    </location>
</feature>
<feature type="transmembrane region" description="Helical" evidence="7">
    <location>
        <begin position="295"/>
        <end position="314"/>
    </location>
</feature>
<evidence type="ECO:0000256" key="3">
    <source>
        <dbReference type="ARBA" id="ARBA00022448"/>
    </source>
</evidence>
<reference evidence="8 9" key="1">
    <citation type="submission" date="2020-01" db="EMBL/GenBank/DDBJ databases">
        <authorList>
            <person name="Gupta K D."/>
        </authorList>
    </citation>
    <scope>NUCLEOTIDE SEQUENCE [LARGE SCALE GENOMIC DNA]</scope>
</reference>
<name>A0A8S0WG56_CYCAE</name>
<dbReference type="InterPro" id="IPR011701">
    <property type="entry name" value="MFS"/>
</dbReference>
<protein>
    <recommendedName>
        <fullName evidence="10">MFS transporter</fullName>
    </recommendedName>
</protein>
<feature type="transmembrane region" description="Helical" evidence="7">
    <location>
        <begin position="263"/>
        <end position="289"/>
    </location>
</feature>
<dbReference type="EMBL" id="CACVBS010000032">
    <property type="protein sequence ID" value="CAA7261253.1"/>
    <property type="molecule type" value="Genomic_DNA"/>
</dbReference>
<gene>
    <name evidence="8" type="ORF">AAE3_LOCUS3484</name>
</gene>
<evidence type="ECO:0000256" key="7">
    <source>
        <dbReference type="SAM" id="Phobius"/>
    </source>
</evidence>
<keyword evidence="3" id="KW-0813">Transport</keyword>
<dbReference type="PANTHER" id="PTHR23514:SF3">
    <property type="entry name" value="BYPASS OF STOP CODON PROTEIN 6"/>
    <property type="match status" value="1"/>
</dbReference>
<comment type="similarity">
    <text evidence="2">Belongs to the major facilitator superfamily.</text>
</comment>
<dbReference type="AlphaFoldDB" id="A0A8S0WG56"/>
<dbReference type="GO" id="GO:0016020">
    <property type="term" value="C:membrane"/>
    <property type="evidence" value="ECO:0007669"/>
    <property type="project" value="TreeGrafter"/>
</dbReference>
<feature type="transmembrane region" description="Helical" evidence="7">
    <location>
        <begin position="12"/>
        <end position="32"/>
    </location>
</feature>
<dbReference type="OrthoDB" id="4243at2759"/>
<keyword evidence="9" id="KW-1185">Reference proteome</keyword>
<evidence type="ECO:0000313" key="8">
    <source>
        <dbReference type="EMBL" id="CAA7261253.1"/>
    </source>
</evidence>
<dbReference type="InterPro" id="IPR051788">
    <property type="entry name" value="MFS_Transporter"/>
</dbReference>
<evidence type="ECO:0000256" key="1">
    <source>
        <dbReference type="ARBA" id="ARBA00004127"/>
    </source>
</evidence>
<sequence>MLNPVLQNRIGTCWVLLIAGVFYAGGSLLIAFAPPFPLVMAGLAFIGIGGGFCDACLASVVAHFEDKRSMNTLYAFFGVGAAGIPWNHYYWFPFSLEVVMIGFHFMVFKNYELPSEEVHQRSTMRARLHQISRKRIFWVGIALVNLGFAIVDTLSNWLTSYLIEVKGSEPDASRYQLSMLWAASGLTAGRLFFSLPYVHVRERIGNTVLLVLLCGAISVLWVVNTMALDWVVIALAGFFIGPNTPTILSIVAVRVPPSLKNAAVSITIGSGVIGATLGPLIFGVAAGKIVPGLQVLPPVIVVLACLSALVFWAIPPREKRD</sequence>
<dbReference type="Pfam" id="PF07690">
    <property type="entry name" value="MFS_1"/>
    <property type="match status" value="1"/>
</dbReference>
<evidence type="ECO:0000256" key="4">
    <source>
        <dbReference type="ARBA" id="ARBA00022692"/>
    </source>
</evidence>
<comment type="subcellular location">
    <subcellularLocation>
        <location evidence="1">Endomembrane system</location>
        <topology evidence="1">Multi-pass membrane protein</topology>
    </subcellularLocation>
</comment>
<evidence type="ECO:0000256" key="2">
    <source>
        <dbReference type="ARBA" id="ARBA00008335"/>
    </source>
</evidence>
<organism evidence="8 9">
    <name type="scientific">Cyclocybe aegerita</name>
    <name type="common">Black poplar mushroom</name>
    <name type="synonym">Agrocybe aegerita</name>
    <dbReference type="NCBI Taxonomy" id="1973307"/>
    <lineage>
        <taxon>Eukaryota</taxon>
        <taxon>Fungi</taxon>
        <taxon>Dikarya</taxon>
        <taxon>Basidiomycota</taxon>
        <taxon>Agaricomycotina</taxon>
        <taxon>Agaricomycetes</taxon>
        <taxon>Agaricomycetidae</taxon>
        <taxon>Agaricales</taxon>
        <taxon>Agaricineae</taxon>
        <taxon>Bolbitiaceae</taxon>
        <taxon>Cyclocybe</taxon>
    </lineage>
</organism>
<keyword evidence="6 7" id="KW-0472">Membrane</keyword>
<dbReference type="PANTHER" id="PTHR23514">
    <property type="entry name" value="BYPASS OF STOP CODON PROTEIN 6"/>
    <property type="match status" value="1"/>
</dbReference>
<dbReference type="Gene3D" id="1.20.1250.20">
    <property type="entry name" value="MFS general substrate transporter like domains"/>
    <property type="match status" value="1"/>
</dbReference>
<feature type="transmembrane region" description="Helical" evidence="7">
    <location>
        <begin position="205"/>
        <end position="224"/>
    </location>
</feature>
<feature type="transmembrane region" description="Helical" evidence="7">
    <location>
        <begin position="38"/>
        <end position="61"/>
    </location>
</feature>
<feature type="transmembrane region" description="Helical" evidence="7">
    <location>
        <begin position="136"/>
        <end position="155"/>
    </location>
</feature>
<evidence type="ECO:0008006" key="10">
    <source>
        <dbReference type="Google" id="ProtNLM"/>
    </source>
</evidence>
<dbReference type="InterPro" id="IPR036259">
    <property type="entry name" value="MFS_trans_sf"/>
</dbReference>
<evidence type="ECO:0000256" key="6">
    <source>
        <dbReference type="ARBA" id="ARBA00023136"/>
    </source>
</evidence>
<dbReference type="SUPFAM" id="SSF103473">
    <property type="entry name" value="MFS general substrate transporter"/>
    <property type="match status" value="1"/>
</dbReference>
<comment type="caution">
    <text evidence="8">The sequence shown here is derived from an EMBL/GenBank/DDBJ whole genome shotgun (WGS) entry which is preliminary data.</text>
</comment>
<keyword evidence="5 7" id="KW-1133">Transmembrane helix</keyword>
<feature type="transmembrane region" description="Helical" evidence="7">
    <location>
        <begin position="73"/>
        <end position="92"/>
    </location>
</feature>
<feature type="transmembrane region" description="Helical" evidence="7">
    <location>
        <begin position="175"/>
        <end position="193"/>
    </location>
</feature>
<keyword evidence="4 7" id="KW-0812">Transmembrane</keyword>